<reference evidence="21" key="1">
    <citation type="submission" date="2011-05" db="EMBL/GenBank/DDBJ databases">
        <authorList>
            <person name="Richards S.R."/>
            <person name="Qu J."/>
            <person name="Jiang H."/>
            <person name="Jhangiani S.N."/>
            <person name="Agravi P."/>
            <person name="Goodspeed R."/>
            <person name="Gross S."/>
            <person name="Mandapat C."/>
            <person name="Jackson L."/>
            <person name="Mathew T."/>
            <person name="Pu L."/>
            <person name="Thornton R."/>
            <person name="Saada N."/>
            <person name="Wilczek-Boney K.B."/>
            <person name="Lee S."/>
            <person name="Kovar C."/>
            <person name="Wu Y."/>
            <person name="Scherer S.E."/>
            <person name="Worley K.C."/>
            <person name="Muzny D.M."/>
            <person name="Gibbs R."/>
        </authorList>
    </citation>
    <scope>NUCLEOTIDE SEQUENCE</scope>
    <source>
        <strain evidence="21">Brora</strain>
    </source>
</reference>
<feature type="transmembrane region" description="Helical" evidence="19">
    <location>
        <begin position="247"/>
        <end position="265"/>
    </location>
</feature>
<dbReference type="InterPro" id="IPR002293">
    <property type="entry name" value="AA/rel_permease1"/>
</dbReference>
<dbReference type="Pfam" id="PF13520">
    <property type="entry name" value="AA_permease_2"/>
    <property type="match status" value="1"/>
</dbReference>
<evidence type="ECO:0000256" key="13">
    <source>
        <dbReference type="ARBA" id="ARBA00052179"/>
    </source>
</evidence>
<dbReference type="PIRSF" id="PIRSF006060">
    <property type="entry name" value="AA_transporter"/>
    <property type="match status" value="1"/>
</dbReference>
<keyword evidence="8 19" id="KW-0472">Membrane</keyword>
<evidence type="ECO:0000256" key="3">
    <source>
        <dbReference type="ARBA" id="ARBA00022448"/>
    </source>
</evidence>
<proteinExistence type="inferred from homology"/>
<dbReference type="HOGENOM" id="CLU_007946_3_0_1"/>
<evidence type="ECO:0000256" key="8">
    <source>
        <dbReference type="ARBA" id="ARBA00023136"/>
    </source>
</evidence>
<comment type="catalytic activity">
    <reaction evidence="12">
        <text>L-histidine(out) + L-arginine(in) = L-histidine(in) + L-arginine(out)</text>
        <dbReference type="Rhea" id="RHEA:71063"/>
        <dbReference type="ChEBI" id="CHEBI:32682"/>
        <dbReference type="ChEBI" id="CHEBI:57595"/>
    </reaction>
    <physiologicalReaction direction="left-to-right" evidence="12">
        <dbReference type="Rhea" id="RHEA:71064"/>
    </physiologicalReaction>
</comment>
<comment type="subcellular location">
    <subcellularLocation>
        <location evidence="1">Apical cell membrane</location>
        <topology evidence="1">Multi-pass membrane protein</topology>
    </subcellularLocation>
</comment>
<comment type="catalytic activity">
    <reaction evidence="13">
        <text>L-cysteine(out) + L-arginine(in) = L-cysteine(in) + L-arginine(out)</text>
        <dbReference type="Rhea" id="RHEA:71071"/>
        <dbReference type="ChEBI" id="CHEBI:32682"/>
        <dbReference type="ChEBI" id="CHEBI:35235"/>
    </reaction>
    <physiologicalReaction direction="left-to-right" evidence="13">
        <dbReference type="Rhea" id="RHEA:71072"/>
    </physiologicalReaction>
</comment>
<dbReference type="PANTHER" id="PTHR11785:SF512">
    <property type="entry name" value="SOBREMESA, ISOFORM B"/>
    <property type="match status" value="1"/>
</dbReference>
<comment type="catalytic activity">
    <reaction evidence="18">
        <text>L-phenylalanine(out) + L-arginine(in) = L-phenylalanine(in) + L-arginine(out)</text>
        <dbReference type="Rhea" id="RHEA:71067"/>
        <dbReference type="ChEBI" id="CHEBI:32682"/>
        <dbReference type="ChEBI" id="CHEBI:58095"/>
    </reaction>
    <physiologicalReaction direction="left-to-right" evidence="18">
        <dbReference type="Rhea" id="RHEA:71068"/>
    </physiologicalReaction>
</comment>
<evidence type="ECO:0000256" key="19">
    <source>
        <dbReference type="SAM" id="Phobius"/>
    </source>
</evidence>
<dbReference type="eggNOG" id="KOG1287">
    <property type="taxonomic scope" value="Eukaryota"/>
</dbReference>
<accession>T1J7A2</accession>
<evidence type="ECO:0000256" key="15">
    <source>
        <dbReference type="ARBA" id="ARBA00074336"/>
    </source>
</evidence>
<comment type="catalytic activity">
    <reaction evidence="14">
        <text>L-leucine(out) + L-arginine(in) = L-leucine(in) + L-arginine(out)</text>
        <dbReference type="Rhea" id="RHEA:71059"/>
        <dbReference type="ChEBI" id="CHEBI:32682"/>
        <dbReference type="ChEBI" id="CHEBI:57427"/>
    </reaction>
    <physiologicalReaction direction="left-to-right" evidence="14">
        <dbReference type="Rhea" id="RHEA:71060"/>
    </physiologicalReaction>
</comment>
<feature type="transmembrane region" description="Helical" evidence="19">
    <location>
        <begin position="73"/>
        <end position="92"/>
    </location>
</feature>
<feature type="transmembrane region" description="Helical" evidence="19">
    <location>
        <begin position="191"/>
        <end position="211"/>
    </location>
</feature>
<evidence type="ECO:0000256" key="10">
    <source>
        <dbReference type="ARBA" id="ARBA00051323"/>
    </source>
</evidence>
<dbReference type="PANTHER" id="PTHR11785">
    <property type="entry name" value="AMINO ACID TRANSPORTER"/>
    <property type="match status" value="1"/>
</dbReference>
<evidence type="ECO:0000256" key="12">
    <source>
        <dbReference type="ARBA" id="ARBA00051835"/>
    </source>
</evidence>
<dbReference type="EMBL" id="JH431916">
    <property type="status" value="NOT_ANNOTATED_CDS"/>
    <property type="molecule type" value="Genomic_DNA"/>
</dbReference>
<dbReference type="OMA" id="VTGINCW"/>
<reference evidence="20" key="2">
    <citation type="submission" date="2015-02" db="UniProtKB">
        <authorList>
            <consortium name="EnsemblMetazoa"/>
        </authorList>
    </citation>
    <scope>IDENTIFICATION</scope>
</reference>
<dbReference type="AlphaFoldDB" id="T1J7A2"/>
<organism evidence="20 21">
    <name type="scientific">Strigamia maritima</name>
    <name type="common">European centipede</name>
    <name type="synonym">Geophilus maritimus</name>
    <dbReference type="NCBI Taxonomy" id="126957"/>
    <lineage>
        <taxon>Eukaryota</taxon>
        <taxon>Metazoa</taxon>
        <taxon>Ecdysozoa</taxon>
        <taxon>Arthropoda</taxon>
        <taxon>Myriapoda</taxon>
        <taxon>Chilopoda</taxon>
        <taxon>Pleurostigmophora</taxon>
        <taxon>Geophilomorpha</taxon>
        <taxon>Linotaeniidae</taxon>
        <taxon>Strigamia</taxon>
    </lineage>
</organism>
<keyword evidence="4" id="KW-1003">Cell membrane</keyword>
<evidence type="ECO:0000256" key="16">
    <source>
        <dbReference type="ARBA" id="ARBA00079910"/>
    </source>
</evidence>
<keyword evidence="7 19" id="KW-1133">Transmembrane helix</keyword>
<evidence type="ECO:0000313" key="21">
    <source>
        <dbReference type="Proteomes" id="UP000014500"/>
    </source>
</evidence>
<feature type="transmembrane region" description="Helical" evidence="19">
    <location>
        <begin position="301"/>
        <end position="320"/>
    </location>
</feature>
<evidence type="ECO:0000256" key="5">
    <source>
        <dbReference type="ARBA" id="ARBA00022553"/>
    </source>
</evidence>
<comment type="catalytic activity">
    <reaction evidence="11">
        <text>L-cystine(out) + L-arginine(in) = L-cystine(in) + L-arginine(out)</text>
        <dbReference type="Rhea" id="RHEA:71075"/>
        <dbReference type="ChEBI" id="CHEBI:32682"/>
        <dbReference type="ChEBI" id="CHEBI:35491"/>
    </reaction>
    <physiologicalReaction direction="left-to-right" evidence="11">
        <dbReference type="Rhea" id="RHEA:71076"/>
    </physiologicalReaction>
</comment>
<feature type="transmembrane region" description="Helical" evidence="19">
    <location>
        <begin position="43"/>
        <end position="61"/>
    </location>
</feature>
<evidence type="ECO:0000256" key="6">
    <source>
        <dbReference type="ARBA" id="ARBA00022692"/>
    </source>
</evidence>
<evidence type="ECO:0000256" key="2">
    <source>
        <dbReference type="ARBA" id="ARBA00009523"/>
    </source>
</evidence>
<feature type="transmembrane region" description="Helical" evidence="19">
    <location>
        <begin position="149"/>
        <end position="171"/>
    </location>
</feature>
<evidence type="ECO:0000256" key="7">
    <source>
        <dbReference type="ARBA" id="ARBA00022989"/>
    </source>
</evidence>
<evidence type="ECO:0000256" key="17">
    <source>
        <dbReference type="ARBA" id="ARBA00083296"/>
    </source>
</evidence>
<name>T1J7A2_STRMM</name>
<evidence type="ECO:0000256" key="11">
    <source>
        <dbReference type="ARBA" id="ARBA00051814"/>
    </source>
</evidence>
<dbReference type="GO" id="GO:0015179">
    <property type="term" value="F:L-amino acid transmembrane transporter activity"/>
    <property type="evidence" value="ECO:0007669"/>
    <property type="project" value="TreeGrafter"/>
</dbReference>
<keyword evidence="21" id="KW-1185">Reference proteome</keyword>
<keyword evidence="9" id="KW-1015">Disulfide bond</keyword>
<feature type="transmembrane region" description="Helical" evidence="19">
    <location>
        <begin position="332"/>
        <end position="351"/>
    </location>
</feature>
<dbReference type="Gene3D" id="1.20.1740.10">
    <property type="entry name" value="Amino acid/polyamine transporter I"/>
    <property type="match status" value="1"/>
</dbReference>
<keyword evidence="3" id="KW-0813">Transport</keyword>
<sequence>MPAFLFVWQCLIVIRPCSFAIITLAFGEYITYPIFNKCEQPKLVSKLIAILVVCLITYLNCQSVKLATFVQNFFTAAKLFAILIIIICGAIRLSQGHIENLANGFQGTTNSYGNIATAFYSGLWAYDGWNNLNYVTEEIKNPYVNLPRAIMLGLPLVTICYVLVNIAYLSVMSMDEILVSEAVAVTFGDRVLGVMSWCIPLFVAFSTFGAANGSCFTGGRLCYVAAREGHLVDVLSYVHVKNYTPTAALLFNAVISLIMIIPGDIASLIDFFSFTAWISYGGAMLALLYMRYTQPDLHRPYKVFIGVPILVLIASIYLVIAPIVDNPQVEYLYATLFIFAGLIFYIPFVYYKLELSIMNKVTLFFQQLLQIVPSEEEPRE</sequence>
<dbReference type="InterPro" id="IPR050598">
    <property type="entry name" value="AminoAcid_Transporter"/>
</dbReference>
<dbReference type="PhylomeDB" id="T1J7A2"/>
<evidence type="ECO:0000256" key="14">
    <source>
        <dbReference type="ARBA" id="ARBA00052732"/>
    </source>
</evidence>
<evidence type="ECO:0000256" key="18">
    <source>
        <dbReference type="ARBA" id="ARBA00093193"/>
    </source>
</evidence>
<keyword evidence="6 19" id="KW-0812">Transmembrane</keyword>
<protein>
    <recommendedName>
        <fullName evidence="15">b(0,+)-type amino acid transporter 1</fullName>
    </recommendedName>
    <alternativeName>
        <fullName evidence="16">Glycoprotein-associated amino acid transporter b0,+AT1</fullName>
    </alternativeName>
    <alternativeName>
        <fullName evidence="17">Solute carrier family 7 member 9</fullName>
    </alternativeName>
</protein>
<dbReference type="Proteomes" id="UP000014500">
    <property type="component" value="Unassembled WGS sequence"/>
</dbReference>
<evidence type="ECO:0000313" key="20">
    <source>
        <dbReference type="EnsemblMetazoa" id="SMAR009540-PA"/>
    </source>
</evidence>
<comment type="similarity">
    <text evidence="2">Belongs to the amino acid-polyamine-organocation (APC) superfamily.</text>
</comment>
<dbReference type="STRING" id="126957.T1J7A2"/>
<dbReference type="GO" id="GO:0016324">
    <property type="term" value="C:apical plasma membrane"/>
    <property type="evidence" value="ECO:0007669"/>
    <property type="project" value="UniProtKB-SubCell"/>
</dbReference>
<evidence type="ECO:0000256" key="9">
    <source>
        <dbReference type="ARBA" id="ARBA00023157"/>
    </source>
</evidence>
<feature type="transmembrane region" description="Helical" evidence="19">
    <location>
        <begin position="271"/>
        <end position="289"/>
    </location>
</feature>
<comment type="catalytic activity">
    <reaction evidence="10">
        <text>L-lysine(out) + L-arginine(in) = L-lysine(in) + L-arginine(out)</text>
        <dbReference type="Rhea" id="RHEA:70827"/>
        <dbReference type="ChEBI" id="CHEBI:32551"/>
        <dbReference type="ChEBI" id="CHEBI:32682"/>
    </reaction>
    <physiologicalReaction direction="left-to-right" evidence="10">
        <dbReference type="Rhea" id="RHEA:70828"/>
    </physiologicalReaction>
</comment>
<evidence type="ECO:0000256" key="4">
    <source>
        <dbReference type="ARBA" id="ARBA00022475"/>
    </source>
</evidence>
<evidence type="ECO:0000256" key="1">
    <source>
        <dbReference type="ARBA" id="ARBA00004424"/>
    </source>
</evidence>
<dbReference type="FunFam" id="1.20.1740.10:FF:000015">
    <property type="entry name" value="B(0,+)-type amino acid transporter 1"/>
    <property type="match status" value="1"/>
</dbReference>
<keyword evidence="5" id="KW-0597">Phosphoprotein</keyword>
<dbReference type="EnsemblMetazoa" id="SMAR009540-RA">
    <property type="protein sequence ID" value="SMAR009540-PA"/>
    <property type="gene ID" value="SMAR009540"/>
</dbReference>